<keyword evidence="11" id="KW-0407">Ion channel</keyword>
<feature type="domain" description="Ion transport" evidence="14">
    <location>
        <begin position="165"/>
        <end position="400"/>
    </location>
</feature>
<dbReference type="FunFam" id="1.10.287.70:FF:000097">
    <property type="entry name" value="Potassium voltage-gated channel subfamily G member 3"/>
    <property type="match status" value="1"/>
</dbReference>
<feature type="compositionally biased region" description="Low complexity" evidence="12">
    <location>
        <begin position="29"/>
        <end position="50"/>
    </location>
</feature>
<accession>A0A077W915</accession>
<evidence type="ECO:0000256" key="10">
    <source>
        <dbReference type="ARBA" id="ARBA00023136"/>
    </source>
</evidence>
<feature type="transmembrane region" description="Helical" evidence="13">
    <location>
        <begin position="302"/>
        <end position="323"/>
    </location>
</feature>
<dbReference type="InterPro" id="IPR005821">
    <property type="entry name" value="Ion_trans_dom"/>
</dbReference>
<evidence type="ECO:0000256" key="2">
    <source>
        <dbReference type="ARBA" id="ARBA00022448"/>
    </source>
</evidence>
<dbReference type="Pfam" id="PF00520">
    <property type="entry name" value="Ion_trans"/>
    <property type="match status" value="1"/>
</dbReference>
<dbReference type="Gene3D" id="1.10.287.70">
    <property type="match status" value="1"/>
</dbReference>
<dbReference type="GO" id="GO:0005249">
    <property type="term" value="F:voltage-gated potassium channel activity"/>
    <property type="evidence" value="ECO:0007669"/>
    <property type="project" value="InterPro"/>
</dbReference>
<keyword evidence="3" id="KW-0633">Potassium transport</keyword>
<dbReference type="GO" id="GO:0001508">
    <property type="term" value="P:action potential"/>
    <property type="evidence" value="ECO:0007669"/>
    <property type="project" value="TreeGrafter"/>
</dbReference>
<feature type="transmembrane region" description="Helical" evidence="13">
    <location>
        <begin position="198"/>
        <end position="216"/>
    </location>
</feature>
<evidence type="ECO:0000313" key="15">
    <source>
        <dbReference type="EMBL" id="CDS03275.1"/>
    </source>
</evidence>
<keyword evidence="6" id="KW-0851">Voltage-gated channel</keyword>
<sequence>MRLFRKQGDFAKLHDEEELLHPGDFELESASSIRQGSSLSSSDEGSTSASNENVRNNDTRSGERQRRRKKGKQHRIGQHPAGFMSISALARETPGTPGTSTPDSNHGTRPIPQGTSGIASDEHEDAVEEDTHEANTGLDVAEFKSDLKCKLYLLMEQPSSSNAAFWTNVIVSMLIVLSAVMTTIETIPTFRSAESNKVWFHLETAMVALFTLEYLLRVFAHSDSLRMLGRFFLSPLSIIDFIAIVPFYIELLAQRDTTYEFRFTILRLFRLLRLFKTYKYSNAIIMTIEVMVVALRRSSDALSALFFFLLTCVILLATLLYFAERGIWDESLQTFVDPDGNPSSFDSIPAAFWFVLVTITTTGYGDMVPATFIGKLVTFPAMLFGVLLIALPSIIIGRNFTIVWEAMRRRQYYSQLTTEQDDTADGPEVHDQTPMLFPTSTPPQPNGASPGTAQAPHNYDILGGGDDAIMDQLQALMTVTRQNQEAIQHILSILEKQGKIISAEHRHEEVDMTQRHGSLHFRKRSSQQHGEASEDKGKSTAIPLQEEEDNA</sequence>
<gene>
    <name evidence="15" type="ORF">LRAMOSA00677</name>
</gene>
<evidence type="ECO:0000256" key="12">
    <source>
        <dbReference type="SAM" id="MobiDB-lite"/>
    </source>
</evidence>
<feature type="transmembrane region" description="Helical" evidence="13">
    <location>
        <begin position="376"/>
        <end position="397"/>
    </location>
</feature>
<dbReference type="PRINTS" id="PR00169">
    <property type="entry name" value="KCHANNEL"/>
</dbReference>
<evidence type="ECO:0000256" key="1">
    <source>
        <dbReference type="ARBA" id="ARBA00004141"/>
    </source>
</evidence>
<evidence type="ECO:0000256" key="7">
    <source>
        <dbReference type="ARBA" id="ARBA00022958"/>
    </source>
</evidence>
<feature type="transmembrane region" description="Helical" evidence="13">
    <location>
        <begin position="343"/>
        <end position="364"/>
    </location>
</feature>
<evidence type="ECO:0000256" key="11">
    <source>
        <dbReference type="ARBA" id="ARBA00023303"/>
    </source>
</evidence>
<keyword evidence="5" id="KW-0631">Potassium channel</keyword>
<feature type="compositionally biased region" description="Basic and acidic residues" evidence="12">
    <location>
        <begin position="1"/>
        <end position="24"/>
    </location>
</feature>
<keyword evidence="9" id="KW-0406">Ion transport</keyword>
<dbReference type="Gene3D" id="1.20.120.350">
    <property type="entry name" value="Voltage-gated potassium channels. Chain C"/>
    <property type="match status" value="1"/>
</dbReference>
<dbReference type="EMBL" id="LK023313">
    <property type="protein sequence ID" value="CDS03275.1"/>
    <property type="molecule type" value="Genomic_DNA"/>
</dbReference>
<dbReference type="InterPro" id="IPR027359">
    <property type="entry name" value="Volt_channel_dom_sf"/>
</dbReference>
<evidence type="ECO:0000256" key="5">
    <source>
        <dbReference type="ARBA" id="ARBA00022826"/>
    </source>
</evidence>
<feature type="compositionally biased region" description="Low complexity" evidence="12">
    <location>
        <begin position="93"/>
        <end position="102"/>
    </location>
</feature>
<dbReference type="PANTHER" id="PTHR11537:SF254">
    <property type="entry name" value="POTASSIUM VOLTAGE-GATED CHANNEL PROTEIN SHAB"/>
    <property type="match status" value="1"/>
</dbReference>
<feature type="compositionally biased region" description="Basic and acidic residues" evidence="12">
    <location>
        <begin position="55"/>
        <end position="64"/>
    </location>
</feature>
<dbReference type="PANTHER" id="PTHR11537">
    <property type="entry name" value="VOLTAGE-GATED POTASSIUM CHANNEL"/>
    <property type="match status" value="1"/>
</dbReference>
<evidence type="ECO:0000256" key="13">
    <source>
        <dbReference type="SAM" id="Phobius"/>
    </source>
</evidence>
<comment type="subcellular location">
    <subcellularLocation>
        <location evidence="1">Membrane</location>
        <topology evidence="1">Multi-pass membrane protein</topology>
    </subcellularLocation>
</comment>
<keyword evidence="10 13" id="KW-0472">Membrane</keyword>
<reference evidence="15" key="1">
    <citation type="journal article" date="2014" name="Genome Announc.">
        <title>De novo whole-genome sequence and genome annotation of Lichtheimia ramosa.</title>
        <authorList>
            <person name="Linde J."/>
            <person name="Schwartze V."/>
            <person name="Binder U."/>
            <person name="Lass-Florl C."/>
            <person name="Voigt K."/>
            <person name="Horn F."/>
        </authorList>
    </citation>
    <scope>NUCLEOTIDE SEQUENCE</scope>
    <source>
        <strain evidence="15">JMRC FSU:6197</strain>
    </source>
</reference>
<feature type="region of interest" description="Disordered" evidence="12">
    <location>
        <begin position="509"/>
        <end position="551"/>
    </location>
</feature>
<evidence type="ECO:0000256" key="9">
    <source>
        <dbReference type="ARBA" id="ARBA00023065"/>
    </source>
</evidence>
<evidence type="ECO:0000259" key="14">
    <source>
        <dbReference type="Pfam" id="PF00520"/>
    </source>
</evidence>
<feature type="transmembrane region" description="Helical" evidence="13">
    <location>
        <begin position="163"/>
        <end position="186"/>
    </location>
</feature>
<organism evidence="15">
    <name type="scientific">Lichtheimia ramosa</name>
    <dbReference type="NCBI Taxonomy" id="688394"/>
    <lineage>
        <taxon>Eukaryota</taxon>
        <taxon>Fungi</taxon>
        <taxon>Fungi incertae sedis</taxon>
        <taxon>Mucoromycota</taxon>
        <taxon>Mucoromycotina</taxon>
        <taxon>Mucoromycetes</taxon>
        <taxon>Mucorales</taxon>
        <taxon>Lichtheimiaceae</taxon>
        <taxon>Lichtheimia</taxon>
    </lineage>
</organism>
<dbReference type="InterPro" id="IPR028325">
    <property type="entry name" value="VG_K_chnl"/>
</dbReference>
<evidence type="ECO:0000256" key="8">
    <source>
        <dbReference type="ARBA" id="ARBA00022989"/>
    </source>
</evidence>
<feature type="compositionally biased region" description="Basic residues" evidence="12">
    <location>
        <begin position="65"/>
        <end position="77"/>
    </location>
</feature>
<feature type="region of interest" description="Disordered" evidence="12">
    <location>
        <begin position="1"/>
        <end position="124"/>
    </location>
</feature>
<feature type="region of interest" description="Disordered" evidence="12">
    <location>
        <begin position="418"/>
        <end position="459"/>
    </location>
</feature>
<keyword evidence="7" id="KW-0630">Potassium</keyword>
<evidence type="ECO:0000256" key="4">
    <source>
        <dbReference type="ARBA" id="ARBA00022692"/>
    </source>
</evidence>
<dbReference type="AlphaFoldDB" id="A0A077W915"/>
<feature type="transmembrane region" description="Helical" evidence="13">
    <location>
        <begin position="228"/>
        <end position="249"/>
    </location>
</feature>
<keyword evidence="8 13" id="KW-1133">Transmembrane helix</keyword>
<dbReference type="SUPFAM" id="SSF81324">
    <property type="entry name" value="Voltage-gated potassium channels"/>
    <property type="match status" value="1"/>
</dbReference>
<protein>
    <recommendedName>
        <fullName evidence="14">Ion transport domain-containing protein</fullName>
    </recommendedName>
</protein>
<feature type="compositionally biased region" description="Polar residues" evidence="12">
    <location>
        <begin position="103"/>
        <end position="118"/>
    </location>
</feature>
<dbReference type="GO" id="GO:0008076">
    <property type="term" value="C:voltage-gated potassium channel complex"/>
    <property type="evidence" value="ECO:0007669"/>
    <property type="project" value="InterPro"/>
</dbReference>
<dbReference type="OrthoDB" id="415460at2759"/>
<feature type="compositionally biased region" description="Basic residues" evidence="12">
    <location>
        <begin position="517"/>
        <end position="526"/>
    </location>
</feature>
<keyword evidence="2" id="KW-0813">Transport</keyword>
<evidence type="ECO:0000256" key="3">
    <source>
        <dbReference type="ARBA" id="ARBA00022538"/>
    </source>
</evidence>
<proteinExistence type="predicted"/>
<keyword evidence="4 13" id="KW-0812">Transmembrane</keyword>
<evidence type="ECO:0000256" key="6">
    <source>
        <dbReference type="ARBA" id="ARBA00022882"/>
    </source>
</evidence>
<name>A0A077W915_9FUNG</name>